<comment type="caution">
    <text evidence="1">The sequence shown here is derived from an EMBL/GenBank/DDBJ whole genome shotgun (WGS) entry which is preliminary data.</text>
</comment>
<gene>
    <name evidence="1" type="ORF">E2C01_064050</name>
</gene>
<dbReference type="Proteomes" id="UP000324222">
    <property type="component" value="Unassembled WGS sequence"/>
</dbReference>
<organism evidence="1 2">
    <name type="scientific">Portunus trituberculatus</name>
    <name type="common">Swimming crab</name>
    <name type="synonym">Neptunus trituberculatus</name>
    <dbReference type="NCBI Taxonomy" id="210409"/>
    <lineage>
        <taxon>Eukaryota</taxon>
        <taxon>Metazoa</taxon>
        <taxon>Ecdysozoa</taxon>
        <taxon>Arthropoda</taxon>
        <taxon>Crustacea</taxon>
        <taxon>Multicrustacea</taxon>
        <taxon>Malacostraca</taxon>
        <taxon>Eumalacostraca</taxon>
        <taxon>Eucarida</taxon>
        <taxon>Decapoda</taxon>
        <taxon>Pleocyemata</taxon>
        <taxon>Brachyura</taxon>
        <taxon>Eubrachyura</taxon>
        <taxon>Portunoidea</taxon>
        <taxon>Portunidae</taxon>
        <taxon>Portuninae</taxon>
        <taxon>Portunus</taxon>
    </lineage>
</organism>
<proteinExistence type="predicted"/>
<dbReference type="OrthoDB" id="6376344at2759"/>
<protein>
    <submittedName>
        <fullName evidence="1">Uncharacterized protein</fullName>
    </submittedName>
</protein>
<name>A0A5B7HJA9_PORTR</name>
<keyword evidence="2" id="KW-1185">Reference proteome</keyword>
<sequence>MLYFDYRTSELVTAVAGVLQKDPCRASFRQLLISRLPDLLSAFAEEVKGIRADFKFAHKSVRPQVELVRPHSRVSQFAH</sequence>
<evidence type="ECO:0000313" key="1">
    <source>
        <dbReference type="EMBL" id="MPC69819.1"/>
    </source>
</evidence>
<dbReference type="AlphaFoldDB" id="A0A5B7HJA9"/>
<accession>A0A5B7HJA9</accession>
<evidence type="ECO:0000313" key="2">
    <source>
        <dbReference type="Proteomes" id="UP000324222"/>
    </source>
</evidence>
<reference evidence="1 2" key="1">
    <citation type="submission" date="2019-05" db="EMBL/GenBank/DDBJ databases">
        <title>Another draft genome of Portunus trituberculatus and its Hox gene families provides insights of decapod evolution.</title>
        <authorList>
            <person name="Jeong J.-H."/>
            <person name="Song I."/>
            <person name="Kim S."/>
            <person name="Choi T."/>
            <person name="Kim D."/>
            <person name="Ryu S."/>
            <person name="Kim W."/>
        </authorList>
    </citation>
    <scope>NUCLEOTIDE SEQUENCE [LARGE SCALE GENOMIC DNA]</scope>
    <source>
        <tissue evidence="1">Muscle</tissue>
    </source>
</reference>
<dbReference type="EMBL" id="VSRR010030054">
    <property type="protein sequence ID" value="MPC69819.1"/>
    <property type="molecule type" value="Genomic_DNA"/>
</dbReference>